<dbReference type="OrthoDB" id="1326767at2759"/>
<accession>A0A9J5XGG0</accession>
<evidence type="ECO:0000313" key="2">
    <source>
        <dbReference type="Proteomes" id="UP000824120"/>
    </source>
</evidence>
<keyword evidence="2" id="KW-1185">Reference proteome</keyword>
<comment type="caution">
    <text evidence="1">The sequence shown here is derived from an EMBL/GenBank/DDBJ whole genome shotgun (WGS) entry which is preliminary data.</text>
</comment>
<reference evidence="1 2" key="1">
    <citation type="submission" date="2020-09" db="EMBL/GenBank/DDBJ databases">
        <title>De no assembly of potato wild relative species, Solanum commersonii.</title>
        <authorList>
            <person name="Cho K."/>
        </authorList>
    </citation>
    <scope>NUCLEOTIDE SEQUENCE [LARGE SCALE GENOMIC DNA]</scope>
    <source>
        <strain evidence="1">LZ3.2</strain>
        <tissue evidence="1">Leaf</tissue>
    </source>
</reference>
<sequence>MENGTRTGIEEKVVVEYDQYHLVSVRAQDFYYAYLIKKKFLKGERHCTLQREEMLLNFCQRLEHSSLICFAPEPFKVNEQWVRELYDNLIETNKSTRLITI</sequence>
<proteinExistence type="predicted"/>
<organism evidence="1 2">
    <name type="scientific">Solanum commersonii</name>
    <name type="common">Commerson's wild potato</name>
    <name type="synonym">Commerson's nightshade</name>
    <dbReference type="NCBI Taxonomy" id="4109"/>
    <lineage>
        <taxon>Eukaryota</taxon>
        <taxon>Viridiplantae</taxon>
        <taxon>Streptophyta</taxon>
        <taxon>Embryophyta</taxon>
        <taxon>Tracheophyta</taxon>
        <taxon>Spermatophyta</taxon>
        <taxon>Magnoliopsida</taxon>
        <taxon>eudicotyledons</taxon>
        <taxon>Gunneridae</taxon>
        <taxon>Pentapetalae</taxon>
        <taxon>asterids</taxon>
        <taxon>lamiids</taxon>
        <taxon>Solanales</taxon>
        <taxon>Solanaceae</taxon>
        <taxon>Solanoideae</taxon>
        <taxon>Solaneae</taxon>
        <taxon>Solanum</taxon>
    </lineage>
</organism>
<dbReference type="EMBL" id="JACXVP010000009">
    <property type="protein sequence ID" value="KAG5585992.1"/>
    <property type="molecule type" value="Genomic_DNA"/>
</dbReference>
<evidence type="ECO:0000313" key="1">
    <source>
        <dbReference type="EMBL" id="KAG5585992.1"/>
    </source>
</evidence>
<protein>
    <submittedName>
        <fullName evidence="1">Uncharacterized protein</fullName>
    </submittedName>
</protein>
<name>A0A9J5XGG0_SOLCO</name>
<gene>
    <name evidence="1" type="ORF">H5410_046426</name>
</gene>
<dbReference type="Proteomes" id="UP000824120">
    <property type="component" value="Chromosome 9"/>
</dbReference>
<dbReference type="AlphaFoldDB" id="A0A9J5XGG0"/>